<dbReference type="SUPFAM" id="SSF53790">
    <property type="entry name" value="Tetrapyrrole methylase"/>
    <property type="match status" value="1"/>
</dbReference>
<evidence type="ECO:0000256" key="4">
    <source>
        <dbReference type="ARBA" id="ARBA00022679"/>
    </source>
</evidence>
<sequence>MKTADVIKLDLNRYASTPPKVAIVGAGCGEVELLTLKAARYISKADVIIYDSLVCEDILTLASSKCAMHFVGKRCGQPSAKQDEINALLVASTRDGGFVVRLKGGDPNIFGRGCEEALYLAKSGIKSEFVPGVTAALGCAASTGIPLTHRGVARSVTFVTGRVFDNSAQSWSALLCAETSLVFYMGKEQAGNIAQGLLAAGASIELPMAFITNGARAEQEVVYAKLGGMAKVARGLVVEGPTLMIVGEVVNVAQTLSALVSSIEERGSWRVSEHSDNQMNSSRMVR</sequence>
<dbReference type="Proteomes" id="UP001195963">
    <property type="component" value="Unassembled WGS sequence"/>
</dbReference>
<dbReference type="Gene3D" id="3.30.950.10">
    <property type="entry name" value="Methyltransferase, Cobalt-precorrin-4 Transmethylase, Domain 2"/>
    <property type="match status" value="1"/>
</dbReference>
<dbReference type="CDD" id="cd11642">
    <property type="entry name" value="SUMT"/>
    <property type="match status" value="1"/>
</dbReference>
<keyword evidence="10" id="KW-1185">Reference proteome</keyword>
<dbReference type="GO" id="GO:0032259">
    <property type="term" value="P:methylation"/>
    <property type="evidence" value="ECO:0007669"/>
    <property type="project" value="UniProtKB-KW"/>
</dbReference>
<dbReference type="RefSeq" id="WP_220109329.1">
    <property type="nucleotide sequence ID" value="NZ_JAHZST010000005.1"/>
</dbReference>
<evidence type="ECO:0000313" key="10">
    <source>
        <dbReference type="Proteomes" id="UP001195963"/>
    </source>
</evidence>
<keyword evidence="5" id="KW-0949">S-adenosyl-L-methionine</keyword>
<comment type="caution">
    <text evidence="9">The sequence shown here is derived from an EMBL/GenBank/DDBJ whole genome shotgun (WGS) entry which is preliminary data.</text>
</comment>
<reference evidence="9 10" key="1">
    <citation type="submission" date="2021-07" db="EMBL/GenBank/DDBJ databases">
        <title>Shewanella sp. nov, isolated from SCS.</title>
        <authorList>
            <person name="Cao W.R."/>
        </authorList>
    </citation>
    <scope>NUCLEOTIDE SEQUENCE [LARGE SCALE GENOMIC DNA]</scope>
    <source>
        <strain evidence="9 10">NR704-98</strain>
    </source>
</reference>
<dbReference type="GO" id="GO:0004851">
    <property type="term" value="F:uroporphyrin-III C-methyltransferase activity"/>
    <property type="evidence" value="ECO:0007669"/>
    <property type="project" value="UniProtKB-EC"/>
</dbReference>
<evidence type="ECO:0000256" key="6">
    <source>
        <dbReference type="ARBA" id="ARBA00023244"/>
    </source>
</evidence>
<evidence type="ECO:0000259" key="8">
    <source>
        <dbReference type="Pfam" id="PF00590"/>
    </source>
</evidence>
<evidence type="ECO:0000313" key="9">
    <source>
        <dbReference type="EMBL" id="MBW8183742.1"/>
    </source>
</evidence>
<evidence type="ECO:0000256" key="5">
    <source>
        <dbReference type="ARBA" id="ARBA00022691"/>
    </source>
</evidence>
<protein>
    <recommendedName>
        <fullName evidence="2">uroporphyrinogen-III C-methyltransferase</fullName>
        <ecNumber evidence="2">2.1.1.107</ecNumber>
    </recommendedName>
</protein>
<dbReference type="InterPro" id="IPR050161">
    <property type="entry name" value="Siro_Cobalamin_biosynth"/>
</dbReference>
<comment type="pathway">
    <text evidence="1">Cofactor biosynthesis; adenosylcobalamin biosynthesis.</text>
</comment>
<dbReference type="PANTHER" id="PTHR45790">
    <property type="entry name" value="SIROHEME SYNTHASE-RELATED"/>
    <property type="match status" value="1"/>
</dbReference>
<comment type="pathway">
    <text evidence="7">Porphyrin-containing compound metabolism; siroheme biosynthesis; precorrin-2 from uroporphyrinogen III: step 1/1.</text>
</comment>
<dbReference type="NCBIfam" id="TIGR01469">
    <property type="entry name" value="cobA_cysG_Cterm"/>
    <property type="match status" value="1"/>
</dbReference>
<keyword evidence="4 9" id="KW-0808">Transferase</keyword>
<name>A0ABS7E237_9GAMM</name>
<dbReference type="EC" id="2.1.1.107" evidence="2"/>
<evidence type="ECO:0000256" key="1">
    <source>
        <dbReference type="ARBA" id="ARBA00004953"/>
    </source>
</evidence>
<accession>A0ABS7E237</accession>
<organism evidence="9 10">
    <name type="scientific">Shewanella nanhaiensis</name>
    <dbReference type="NCBI Taxonomy" id="2864872"/>
    <lineage>
        <taxon>Bacteria</taxon>
        <taxon>Pseudomonadati</taxon>
        <taxon>Pseudomonadota</taxon>
        <taxon>Gammaproteobacteria</taxon>
        <taxon>Alteromonadales</taxon>
        <taxon>Shewanellaceae</taxon>
        <taxon>Shewanella</taxon>
    </lineage>
</organism>
<keyword evidence="3 9" id="KW-0489">Methyltransferase</keyword>
<dbReference type="NCBIfam" id="NF004790">
    <property type="entry name" value="PRK06136.1"/>
    <property type="match status" value="1"/>
</dbReference>
<gene>
    <name evidence="9" type="primary">cobA</name>
    <name evidence="9" type="ORF">K0625_08670</name>
</gene>
<dbReference type="InterPro" id="IPR035996">
    <property type="entry name" value="4pyrrol_Methylase_sf"/>
</dbReference>
<dbReference type="EMBL" id="JAHZST010000005">
    <property type="protein sequence ID" value="MBW8183742.1"/>
    <property type="molecule type" value="Genomic_DNA"/>
</dbReference>
<dbReference type="Gene3D" id="3.40.1010.10">
    <property type="entry name" value="Cobalt-precorrin-4 Transmethylase, Domain 1"/>
    <property type="match status" value="1"/>
</dbReference>
<dbReference type="InterPro" id="IPR014776">
    <property type="entry name" value="4pyrrole_Mease_sub2"/>
</dbReference>
<evidence type="ECO:0000256" key="7">
    <source>
        <dbReference type="ARBA" id="ARBA00025705"/>
    </source>
</evidence>
<dbReference type="InterPro" id="IPR014777">
    <property type="entry name" value="4pyrrole_Mease_sub1"/>
</dbReference>
<keyword evidence="6" id="KW-0627">Porphyrin biosynthesis</keyword>
<dbReference type="InterPro" id="IPR000878">
    <property type="entry name" value="4pyrrol_Mease"/>
</dbReference>
<dbReference type="Pfam" id="PF00590">
    <property type="entry name" value="TP_methylase"/>
    <property type="match status" value="1"/>
</dbReference>
<dbReference type="PANTHER" id="PTHR45790:SF3">
    <property type="entry name" value="S-ADENOSYL-L-METHIONINE-DEPENDENT UROPORPHYRINOGEN III METHYLTRANSFERASE, CHLOROPLASTIC"/>
    <property type="match status" value="1"/>
</dbReference>
<evidence type="ECO:0000256" key="3">
    <source>
        <dbReference type="ARBA" id="ARBA00022603"/>
    </source>
</evidence>
<feature type="domain" description="Tetrapyrrole methylase" evidence="8">
    <location>
        <begin position="20"/>
        <end position="227"/>
    </location>
</feature>
<proteinExistence type="predicted"/>
<evidence type="ECO:0000256" key="2">
    <source>
        <dbReference type="ARBA" id="ARBA00012162"/>
    </source>
</evidence>
<dbReference type="InterPro" id="IPR006366">
    <property type="entry name" value="CobA/CysG_C"/>
</dbReference>